<dbReference type="OrthoDB" id="10260625at2759"/>
<dbReference type="VEuPathDB" id="AmoebaDB:NAEGRDRAFT_74377"/>
<accession>D2VZ67</accession>
<organism evidence="4">
    <name type="scientific">Naegleria gruberi</name>
    <name type="common">Amoeba</name>
    <dbReference type="NCBI Taxonomy" id="5762"/>
    <lineage>
        <taxon>Eukaryota</taxon>
        <taxon>Discoba</taxon>
        <taxon>Heterolobosea</taxon>
        <taxon>Tetramitia</taxon>
        <taxon>Eutetramitia</taxon>
        <taxon>Vahlkampfiidae</taxon>
        <taxon>Naegleria</taxon>
    </lineage>
</organism>
<proteinExistence type="inferred from homology"/>
<protein>
    <submittedName>
        <fullName evidence="3">Predicted protein</fullName>
    </submittedName>
</protein>
<dbReference type="InParanoid" id="D2VZ67"/>
<dbReference type="Gene3D" id="1.20.190.20">
    <property type="entry name" value="14-3-3 domain"/>
    <property type="match status" value="1"/>
</dbReference>
<feature type="domain" description="14-3-3" evidence="2">
    <location>
        <begin position="2"/>
        <end position="130"/>
    </location>
</feature>
<dbReference type="eggNOG" id="KOG0841">
    <property type="taxonomic scope" value="Eukaryota"/>
</dbReference>
<evidence type="ECO:0000259" key="2">
    <source>
        <dbReference type="Pfam" id="PF00244"/>
    </source>
</evidence>
<dbReference type="OMA" id="REMQATH"/>
<dbReference type="InterPro" id="IPR036815">
    <property type="entry name" value="14-3-3_dom_sf"/>
</dbReference>
<dbReference type="EMBL" id="GG738913">
    <property type="protein sequence ID" value="EFC37940.1"/>
    <property type="molecule type" value="Genomic_DNA"/>
</dbReference>
<dbReference type="SUPFAM" id="SSF48445">
    <property type="entry name" value="14-3-3 protein"/>
    <property type="match status" value="1"/>
</dbReference>
<dbReference type="Proteomes" id="UP000006671">
    <property type="component" value="Unassembled WGS sequence"/>
</dbReference>
<dbReference type="InterPro" id="IPR000308">
    <property type="entry name" value="14-3-3"/>
</dbReference>
<reference evidence="3 4" key="1">
    <citation type="journal article" date="2010" name="Cell">
        <title>The genome of Naegleria gruberi illuminates early eukaryotic versatility.</title>
        <authorList>
            <person name="Fritz-Laylin L.K."/>
            <person name="Prochnik S.E."/>
            <person name="Ginger M.L."/>
            <person name="Dacks J.B."/>
            <person name="Carpenter M.L."/>
            <person name="Field M.C."/>
            <person name="Kuo A."/>
            <person name="Paredez A."/>
            <person name="Chapman J."/>
            <person name="Pham J."/>
            <person name="Shu S."/>
            <person name="Neupane R."/>
            <person name="Cipriano M."/>
            <person name="Mancuso J."/>
            <person name="Tu H."/>
            <person name="Salamov A."/>
            <person name="Lindquist E."/>
            <person name="Shapiro H."/>
            <person name="Lucas S."/>
            <person name="Grigoriev I.V."/>
            <person name="Cande W.Z."/>
            <person name="Fulton C."/>
            <person name="Rokhsar D.S."/>
            <person name="Dawson S.C."/>
        </authorList>
    </citation>
    <scope>NUCLEOTIDE SEQUENCE [LARGE SCALE GENOMIC DNA]</scope>
    <source>
        <strain evidence="3 4">NEG-M</strain>
    </source>
</reference>
<keyword evidence="4" id="KW-1185">Reference proteome</keyword>
<dbReference type="InterPro" id="IPR023410">
    <property type="entry name" value="14-3-3_domain"/>
</dbReference>
<dbReference type="Pfam" id="PF00244">
    <property type="entry name" value="14-3-3"/>
    <property type="match status" value="1"/>
</dbReference>
<dbReference type="KEGG" id="ngr:NAEGRDRAFT_74377"/>
<evidence type="ECO:0000256" key="1">
    <source>
        <dbReference type="ARBA" id="ARBA00006141"/>
    </source>
</evidence>
<name>D2VZ67_NAEGR</name>
<comment type="similarity">
    <text evidence="1">Belongs to the 14-3-3 family.</text>
</comment>
<dbReference type="AlphaFoldDB" id="D2VZ67"/>
<gene>
    <name evidence="3" type="ORF">NAEGRDRAFT_74377</name>
</gene>
<dbReference type="STRING" id="5762.D2VZ67"/>
<dbReference type="RefSeq" id="XP_002670684.1">
    <property type="nucleotide sequence ID" value="XM_002670638.1"/>
</dbReference>
<dbReference type="PRINTS" id="PR00305">
    <property type="entry name" value="1433ZETA"/>
</dbReference>
<sequence length="141" mass="16439">MIDRILKVKGLTDQELVFYAQLKGDFYRHVLTVDPESAKDELLKEKCLNSYESGIETIKSLSIVDPTRLSLIISLVVYYSDVLKDKKKAIEMAQSEFDKAIPEVDYLSDEWYREAILLLQILKDNIIMWSCELEELEELEE</sequence>
<evidence type="ECO:0000313" key="3">
    <source>
        <dbReference type="EMBL" id="EFC37940.1"/>
    </source>
</evidence>
<dbReference type="PANTHER" id="PTHR18860">
    <property type="entry name" value="14-3-3 PROTEIN"/>
    <property type="match status" value="1"/>
</dbReference>
<dbReference type="GeneID" id="8863413"/>
<evidence type="ECO:0000313" key="4">
    <source>
        <dbReference type="Proteomes" id="UP000006671"/>
    </source>
</evidence>